<protein>
    <recommendedName>
        <fullName evidence="2">HTH CENPB-type domain-containing protein</fullName>
    </recommendedName>
</protein>
<dbReference type="OrthoDB" id="340259at2759"/>
<organism evidence="3 4">
    <name type="scientific">Arctia plantaginis</name>
    <name type="common">Wood tiger moth</name>
    <name type="synonym">Phalaena plantaginis</name>
    <dbReference type="NCBI Taxonomy" id="874455"/>
    <lineage>
        <taxon>Eukaryota</taxon>
        <taxon>Metazoa</taxon>
        <taxon>Ecdysozoa</taxon>
        <taxon>Arthropoda</taxon>
        <taxon>Hexapoda</taxon>
        <taxon>Insecta</taxon>
        <taxon>Pterygota</taxon>
        <taxon>Neoptera</taxon>
        <taxon>Endopterygota</taxon>
        <taxon>Lepidoptera</taxon>
        <taxon>Glossata</taxon>
        <taxon>Ditrysia</taxon>
        <taxon>Noctuoidea</taxon>
        <taxon>Erebidae</taxon>
        <taxon>Arctiinae</taxon>
        <taxon>Arctia</taxon>
    </lineage>
</organism>
<proteinExistence type="predicted"/>
<dbReference type="InterPro" id="IPR006600">
    <property type="entry name" value="HTH_CenpB_DNA-bd_dom"/>
</dbReference>
<name>A0A8S1BRE3_ARCPL</name>
<sequence length="134" mass="15514">MCKLAKEYGVGCATIHDLMEGKKKQKIGDHVKTMESGPGKRKTLRVRDCPKMENASYMWLMQRRSKHTPVSREIPKAKAIEFYKKITRKDDFPASDSGTHKLDLLVMCKAKNPRAFTNIYLPVCYKNQFKSWVM</sequence>
<dbReference type="Pfam" id="PF03221">
    <property type="entry name" value="HTH_Tnp_Tc5"/>
    <property type="match status" value="1"/>
</dbReference>
<dbReference type="GO" id="GO:0003677">
    <property type="term" value="F:DNA binding"/>
    <property type="evidence" value="ECO:0007669"/>
    <property type="project" value="UniProtKB-KW"/>
</dbReference>
<dbReference type="Gene3D" id="1.10.10.60">
    <property type="entry name" value="Homeodomain-like"/>
    <property type="match status" value="1"/>
</dbReference>
<evidence type="ECO:0000259" key="2">
    <source>
        <dbReference type="Pfam" id="PF03221"/>
    </source>
</evidence>
<evidence type="ECO:0000256" key="1">
    <source>
        <dbReference type="ARBA" id="ARBA00023125"/>
    </source>
</evidence>
<dbReference type="Proteomes" id="UP000494256">
    <property type="component" value="Unassembled WGS sequence"/>
</dbReference>
<evidence type="ECO:0000313" key="4">
    <source>
        <dbReference type="Proteomes" id="UP000494256"/>
    </source>
</evidence>
<accession>A0A8S1BRE3</accession>
<gene>
    <name evidence="3" type="ORF">APLA_LOCUS16581</name>
</gene>
<dbReference type="EMBL" id="CADEBD010000745">
    <property type="protein sequence ID" value="CAB3259582.1"/>
    <property type="molecule type" value="Genomic_DNA"/>
</dbReference>
<feature type="domain" description="HTH CENPB-type" evidence="2">
    <location>
        <begin position="50"/>
        <end position="96"/>
    </location>
</feature>
<dbReference type="AlphaFoldDB" id="A0A8S1BRE3"/>
<keyword evidence="1" id="KW-0238">DNA-binding</keyword>
<evidence type="ECO:0000313" key="3">
    <source>
        <dbReference type="EMBL" id="CAB3259582.1"/>
    </source>
</evidence>
<comment type="caution">
    <text evidence="3">The sequence shown here is derived from an EMBL/GenBank/DDBJ whole genome shotgun (WGS) entry which is preliminary data.</text>
</comment>
<reference evidence="3 4" key="1">
    <citation type="submission" date="2020-04" db="EMBL/GenBank/DDBJ databases">
        <authorList>
            <person name="Wallbank WR R."/>
            <person name="Pardo Diaz C."/>
            <person name="Kozak K."/>
            <person name="Martin S."/>
            <person name="Jiggins C."/>
            <person name="Moest M."/>
            <person name="Warren A I."/>
            <person name="Byers J.R.P. K."/>
            <person name="Montejo-Kovacevich G."/>
            <person name="Yen C E."/>
        </authorList>
    </citation>
    <scope>NUCLEOTIDE SEQUENCE [LARGE SCALE GENOMIC DNA]</scope>
</reference>